<dbReference type="PANTHER" id="PTHR10177">
    <property type="entry name" value="CYCLINS"/>
    <property type="match status" value="1"/>
</dbReference>
<keyword evidence="1" id="KW-0132">Cell division</keyword>
<evidence type="ECO:0000259" key="6">
    <source>
        <dbReference type="SMART" id="SM01332"/>
    </source>
</evidence>
<comment type="similarity">
    <text evidence="4">Belongs to the cyclin family.</text>
</comment>
<dbReference type="InterPro" id="IPR036915">
    <property type="entry name" value="Cyclin-like_sf"/>
</dbReference>
<evidence type="ECO:0000256" key="1">
    <source>
        <dbReference type="ARBA" id="ARBA00022618"/>
    </source>
</evidence>
<dbReference type="PIRSF" id="PIRSF001771">
    <property type="entry name" value="Cyclin_A_B_D_E"/>
    <property type="match status" value="1"/>
</dbReference>
<dbReference type="GO" id="GO:0044772">
    <property type="term" value="P:mitotic cell cycle phase transition"/>
    <property type="evidence" value="ECO:0007669"/>
    <property type="project" value="InterPro"/>
</dbReference>
<evidence type="ECO:0000256" key="3">
    <source>
        <dbReference type="ARBA" id="ARBA00023306"/>
    </source>
</evidence>
<dbReference type="OrthoDB" id="5590282at2759"/>
<keyword evidence="2 4" id="KW-0195">Cyclin</keyword>
<dbReference type="CDD" id="cd20507">
    <property type="entry name" value="CYCLIN_CCNB1-like_rpt1"/>
    <property type="match status" value="1"/>
</dbReference>
<keyword evidence="3" id="KW-0131">Cell cycle</keyword>
<name>A0A8J2MNZ4_COTCN</name>
<organism evidence="7 8">
    <name type="scientific">Cotesia congregata</name>
    <name type="common">Parasitoid wasp</name>
    <name type="synonym">Apanteles congregatus</name>
    <dbReference type="NCBI Taxonomy" id="51543"/>
    <lineage>
        <taxon>Eukaryota</taxon>
        <taxon>Metazoa</taxon>
        <taxon>Ecdysozoa</taxon>
        <taxon>Arthropoda</taxon>
        <taxon>Hexapoda</taxon>
        <taxon>Insecta</taxon>
        <taxon>Pterygota</taxon>
        <taxon>Neoptera</taxon>
        <taxon>Endopterygota</taxon>
        <taxon>Hymenoptera</taxon>
        <taxon>Apocrita</taxon>
        <taxon>Ichneumonoidea</taxon>
        <taxon>Braconidae</taxon>
        <taxon>Microgastrinae</taxon>
        <taxon>Cotesia</taxon>
    </lineage>
</organism>
<sequence>MALRNRTAITNINQENVKNGKSTTTVTGMTRRAALGEIGNRVTVRSTVTSTKVGALPQKPGVKKPVATTRQAGVVKPVLKAQEKLPVQIVKPVVKEVEEIKEIVPELDIKVEKPVQPIVIDDYKTTTTSAGDCDAFSSDLLQVEDIDEIDKNNPILVTIYSNDIYCYLRKLEAQYPIHRGYLAGQEVTEKMRSVLIDWLVEVHQQFRLLQETLYLTVAIIDRFLQSVRTITRKKLQLVGVAAMYIACKYEEMYAPDISDFVYITDNAYTKTEIIHMEMLIVRTLDYSFGRPLPLHFLRRYSKVGHATSVHHTMAKYFLEQCLISYEMCHYPPSLVAAAAMYLAFFVIGNDSEDEGKVIWTPTLVHYSTYTKDDILPVVRQVAAIIVNADKNKYQAVRKKYNHSKNMRISLRPELKSPSMLNLVNSQN</sequence>
<dbReference type="InterPro" id="IPR046965">
    <property type="entry name" value="Cyclin_A/B-like"/>
</dbReference>
<evidence type="ECO:0000313" key="8">
    <source>
        <dbReference type="Proteomes" id="UP000786811"/>
    </source>
</evidence>
<evidence type="ECO:0000259" key="5">
    <source>
        <dbReference type="SMART" id="SM00385"/>
    </source>
</evidence>
<feature type="domain" description="Cyclin-like" evidence="5">
    <location>
        <begin position="197"/>
        <end position="282"/>
    </location>
</feature>
<dbReference type="InterPro" id="IPR013763">
    <property type="entry name" value="Cyclin-like_dom"/>
</dbReference>
<evidence type="ECO:0000313" key="7">
    <source>
        <dbReference type="EMBL" id="CAG5101166.1"/>
    </source>
</evidence>
<dbReference type="FunFam" id="1.10.472.10:FF:000001">
    <property type="entry name" value="G2/mitotic-specific cyclin"/>
    <property type="match status" value="1"/>
</dbReference>
<dbReference type="InterPro" id="IPR006671">
    <property type="entry name" value="Cyclin_N"/>
</dbReference>
<dbReference type="Gene3D" id="1.10.472.10">
    <property type="entry name" value="Cyclin-like"/>
    <property type="match status" value="2"/>
</dbReference>
<dbReference type="SMART" id="SM01332">
    <property type="entry name" value="Cyclin_C"/>
    <property type="match status" value="1"/>
</dbReference>
<feature type="domain" description="Cyclin C-terminal" evidence="6">
    <location>
        <begin position="291"/>
        <end position="414"/>
    </location>
</feature>
<dbReference type="SMART" id="SM00385">
    <property type="entry name" value="CYCLIN"/>
    <property type="match status" value="2"/>
</dbReference>
<reference evidence="7" key="1">
    <citation type="submission" date="2021-04" db="EMBL/GenBank/DDBJ databases">
        <authorList>
            <person name="Chebbi M.A.C M."/>
        </authorList>
    </citation>
    <scope>NUCLEOTIDE SEQUENCE</scope>
</reference>
<evidence type="ECO:0000256" key="2">
    <source>
        <dbReference type="ARBA" id="ARBA00023127"/>
    </source>
</evidence>
<accession>A0A8J2MNZ4</accession>
<evidence type="ECO:0000256" key="4">
    <source>
        <dbReference type="RuleBase" id="RU000383"/>
    </source>
</evidence>
<dbReference type="InterPro" id="IPR004367">
    <property type="entry name" value="Cyclin_C-dom"/>
</dbReference>
<dbReference type="Proteomes" id="UP000786811">
    <property type="component" value="Unassembled WGS sequence"/>
</dbReference>
<feature type="domain" description="Cyclin-like" evidence="5">
    <location>
        <begin position="295"/>
        <end position="383"/>
    </location>
</feature>
<gene>
    <name evidence="7" type="ORF">HICCMSTLAB_LOCUS10239</name>
</gene>
<dbReference type="AlphaFoldDB" id="A0A8J2MNZ4"/>
<dbReference type="InterPro" id="IPR039361">
    <property type="entry name" value="Cyclin"/>
</dbReference>
<dbReference type="Pfam" id="PF02984">
    <property type="entry name" value="Cyclin_C"/>
    <property type="match status" value="1"/>
</dbReference>
<dbReference type="GO" id="GO:0051301">
    <property type="term" value="P:cell division"/>
    <property type="evidence" value="ECO:0007669"/>
    <property type="project" value="UniProtKB-KW"/>
</dbReference>
<dbReference type="InterPro" id="IPR048258">
    <property type="entry name" value="Cyclins_cyclin-box"/>
</dbReference>
<keyword evidence="8" id="KW-1185">Reference proteome</keyword>
<dbReference type="PROSITE" id="PS00292">
    <property type="entry name" value="CYCLINS"/>
    <property type="match status" value="1"/>
</dbReference>
<proteinExistence type="inferred from homology"/>
<dbReference type="GO" id="GO:0016538">
    <property type="term" value="F:cyclin-dependent protein serine/threonine kinase regulator activity"/>
    <property type="evidence" value="ECO:0007669"/>
    <property type="project" value="InterPro"/>
</dbReference>
<comment type="caution">
    <text evidence="7">The sequence shown here is derived from an EMBL/GenBank/DDBJ whole genome shotgun (WGS) entry which is preliminary data.</text>
</comment>
<dbReference type="GO" id="GO:0005634">
    <property type="term" value="C:nucleus"/>
    <property type="evidence" value="ECO:0007669"/>
    <property type="project" value="UniProtKB-ARBA"/>
</dbReference>
<dbReference type="EMBL" id="CAJNRD030001122">
    <property type="protein sequence ID" value="CAG5101166.1"/>
    <property type="molecule type" value="Genomic_DNA"/>
</dbReference>
<dbReference type="Pfam" id="PF00134">
    <property type="entry name" value="Cyclin_N"/>
    <property type="match status" value="1"/>
</dbReference>
<dbReference type="CDD" id="cd20509">
    <property type="entry name" value="CYCLIN_CCNB1-like_rpt2"/>
    <property type="match status" value="1"/>
</dbReference>
<dbReference type="SUPFAM" id="SSF47954">
    <property type="entry name" value="Cyclin-like"/>
    <property type="match status" value="2"/>
</dbReference>
<protein>
    <submittedName>
        <fullName evidence="7">Similar to G2/mitotic-specific cyclin-B (Patella vulgata)</fullName>
    </submittedName>
</protein>